<gene>
    <name evidence="1" type="ORF">L2E82_30382</name>
</gene>
<keyword evidence="2" id="KW-1185">Reference proteome</keyword>
<comment type="caution">
    <text evidence="1">The sequence shown here is derived from an EMBL/GenBank/DDBJ whole genome shotgun (WGS) entry which is preliminary data.</text>
</comment>
<name>A0ACB9D0N4_CICIN</name>
<dbReference type="EMBL" id="CM042013">
    <property type="protein sequence ID" value="KAI3739968.1"/>
    <property type="molecule type" value="Genomic_DNA"/>
</dbReference>
<evidence type="ECO:0000313" key="2">
    <source>
        <dbReference type="Proteomes" id="UP001055811"/>
    </source>
</evidence>
<reference evidence="2" key="1">
    <citation type="journal article" date="2022" name="Mol. Ecol. Resour.">
        <title>The genomes of chicory, endive, great burdock and yacon provide insights into Asteraceae palaeo-polyploidization history and plant inulin production.</title>
        <authorList>
            <person name="Fan W."/>
            <person name="Wang S."/>
            <person name="Wang H."/>
            <person name="Wang A."/>
            <person name="Jiang F."/>
            <person name="Liu H."/>
            <person name="Zhao H."/>
            <person name="Xu D."/>
            <person name="Zhang Y."/>
        </authorList>
    </citation>
    <scope>NUCLEOTIDE SEQUENCE [LARGE SCALE GENOMIC DNA]</scope>
    <source>
        <strain evidence="2">cv. Punajuju</strain>
    </source>
</reference>
<sequence>MHLHSTYLGTDQSANRFKETNHACESYRHAIKFITLENGKSLLEVLEICKSSALETLEVALQTVISSLPVKGPSICTNSNVNNVLIYLNLYTSLGEYDVEKLISSTLEDEESLTIFSLSETLLGNLAINVDARPSDALNVAKRCRAPIYLYYVLAEELDLVAKMNIAVKDERYSDAGTKGTAMLSRLECLPVTTYLNALV</sequence>
<proteinExistence type="predicted"/>
<accession>A0ACB9D0N4</accession>
<dbReference type="Proteomes" id="UP001055811">
    <property type="component" value="Linkage Group LG05"/>
</dbReference>
<reference evidence="1 2" key="2">
    <citation type="journal article" date="2022" name="Mol. Ecol. Resour.">
        <title>The genomes of chicory, endive, great burdock and yacon provide insights into Asteraceae paleo-polyploidization history and plant inulin production.</title>
        <authorList>
            <person name="Fan W."/>
            <person name="Wang S."/>
            <person name="Wang H."/>
            <person name="Wang A."/>
            <person name="Jiang F."/>
            <person name="Liu H."/>
            <person name="Zhao H."/>
            <person name="Xu D."/>
            <person name="Zhang Y."/>
        </authorList>
    </citation>
    <scope>NUCLEOTIDE SEQUENCE [LARGE SCALE GENOMIC DNA]</scope>
    <source>
        <strain evidence="2">cv. Punajuju</strain>
        <tissue evidence="1">Leaves</tissue>
    </source>
</reference>
<evidence type="ECO:0000313" key="1">
    <source>
        <dbReference type="EMBL" id="KAI3739968.1"/>
    </source>
</evidence>
<protein>
    <submittedName>
        <fullName evidence="1">Uncharacterized protein</fullName>
    </submittedName>
</protein>
<organism evidence="1 2">
    <name type="scientific">Cichorium intybus</name>
    <name type="common">Chicory</name>
    <dbReference type="NCBI Taxonomy" id="13427"/>
    <lineage>
        <taxon>Eukaryota</taxon>
        <taxon>Viridiplantae</taxon>
        <taxon>Streptophyta</taxon>
        <taxon>Embryophyta</taxon>
        <taxon>Tracheophyta</taxon>
        <taxon>Spermatophyta</taxon>
        <taxon>Magnoliopsida</taxon>
        <taxon>eudicotyledons</taxon>
        <taxon>Gunneridae</taxon>
        <taxon>Pentapetalae</taxon>
        <taxon>asterids</taxon>
        <taxon>campanulids</taxon>
        <taxon>Asterales</taxon>
        <taxon>Asteraceae</taxon>
        <taxon>Cichorioideae</taxon>
        <taxon>Cichorieae</taxon>
        <taxon>Cichoriinae</taxon>
        <taxon>Cichorium</taxon>
    </lineage>
</organism>